<dbReference type="PROSITE" id="PS50994">
    <property type="entry name" value="INTEGRASE"/>
    <property type="match status" value="1"/>
</dbReference>
<dbReference type="InterPro" id="IPR002156">
    <property type="entry name" value="RNaseH_domain"/>
</dbReference>
<feature type="compositionally biased region" description="Basic and acidic residues" evidence="2">
    <location>
        <begin position="633"/>
        <end position="660"/>
    </location>
</feature>
<feature type="compositionally biased region" description="Low complexity" evidence="2">
    <location>
        <begin position="251"/>
        <end position="268"/>
    </location>
</feature>
<dbReference type="InterPro" id="IPR021109">
    <property type="entry name" value="Peptidase_aspartic_dom_sf"/>
</dbReference>
<feature type="compositionally biased region" description="Gly residues" evidence="2">
    <location>
        <begin position="943"/>
        <end position="959"/>
    </location>
</feature>
<dbReference type="InterPro" id="IPR012337">
    <property type="entry name" value="RNaseH-like_sf"/>
</dbReference>
<dbReference type="Gene3D" id="1.10.340.70">
    <property type="match status" value="1"/>
</dbReference>
<dbReference type="InterPro" id="IPR000477">
    <property type="entry name" value="RT_dom"/>
</dbReference>
<name>A0AAD8TPU3_LOLMU</name>
<feature type="region of interest" description="Disordered" evidence="2">
    <location>
        <begin position="902"/>
        <end position="975"/>
    </location>
</feature>
<dbReference type="Proteomes" id="UP001231189">
    <property type="component" value="Unassembled WGS sequence"/>
</dbReference>
<dbReference type="GO" id="GO:0006310">
    <property type="term" value="P:DNA recombination"/>
    <property type="evidence" value="ECO:0007669"/>
    <property type="project" value="UniProtKB-KW"/>
</dbReference>
<gene>
    <name evidence="4" type="ORF">QYE76_046430</name>
</gene>
<comment type="caution">
    <text evidence="4">The sequence shown here is derived from an EMBL/GenBank/DDBJ whole genome shotgun (WGS) entry which is preliminary data.</text>
</comment>
<feature type="region of interest" description="Disordered" evidence="2">
    <location>
        <begin position="993"/>
        <end position="1067"/>
    </location>
</feature>
<dbReference type="Gene3D" id="3.30.70.270">
    <property type="match status" value="2"/>
</dbReference>
<dbReference type="InterPro" id="IPR036397">
    <property type="entry name" value="RNaseH_sf"/>
</dbReference>
<feature type="compositionally biased region" description="Pro residues" evidence="2">
    <location>
        <begin position="518"/>
        <end position="527"/>
    </location>
</feature>
<feature type="compositionally biased region" description="Basic residues" evidence="2">
    <location>
        <begin position="1019"/>
        <end position="1033"/>
    </location>
</feature>
<feature type="compositionally biased region" description="Pro residues" evidence="2">
    <location>
        <begin position="488"/>
        <end position="499"/>
    </location>
</feature>
<evidence type="ECO:0000256" key="2">
    <source>
        <dbReference type="SAM" id="MobiDB-lite"/>
    </source>
</evidence>
<feature type="compositionally biased region" description="Basic and acidic residues" evidence="2">
    <location>
        <begin position="557"/>
        <end position="625"/>
    </location>
</feature>
<dbReference type="GO" id="GO:0015074">
    <property type="term" value="P:DNA integration"/>
    <property type="evidence" value="ECO:0007669"/>
    <property type="project" value="InterPro"/>
</dbReference>
<evidence type="ECO:0000256" key="1">
    <source>
        <dbReference type="ARBA" id="ARBA00023172"/>
    </source>
</evidence>
<dbReference type="SUPFAM" id="SSF56672">
    <property type="entry name" value="DNA/RNA polymerases"/>
    <property type="match status" value="1"/>
</dbReference>
<dbReference type="InterPro" id="IPR005162">
    <property type="entry name" value="Retrotrans_gag_dom"/>
</dbReference>
<feature type="compositionally biased region" description="Basic and acidic residues" evidence="2">
    <location>
        <begin position="693"/>
        <end position="704"/>
    </location>
</feature>
<dbReference type="InterPro" id="IPR043128">
    <property type="entry name" value="Rev_trsase/Diguanyl_cyclase"/>
</dbReference>
<feature type="compositionally biased region" description="Pro residues" evidence="2">
    <location>
        <begin position="2147"/>
        <end position="2157"/>
    </location>
</feature>
<dbReference type="Pfam" id="PF13456">
    <property type="entry name" value="RVT_3"/>
    <property type="match status" value="1"/>
</dbReference>
<feature type="region of interest" description="Disordered" evidence="2">
    <location>
        <begin position="158"/>
        <end position="193"/>
    </location>
</feature>
<feature type="region of interest" description="Disordered" evidence="2">
    <location>
        <begin position="2130"/>
        <end position="2157"/>
    </location>
</feature>
<feature type="region of interest" description="Disordered" evidence="2">
    <location>
        <begin position="249"/>
        <end position="283"/>
    </location>
</feature>
<dbReference type="CDD" id="cd09279">
    <property type="entry name" value="RNase_HI_like"/>
    <property type="match status" value="1"/>
</dbReference>
<keyword evidence="5" id="KW-1185">Reference proteome</keyword>
<reference evidence="4" key="1">
    <citation type="submission" date="2023-07" db="EMBL/GenBank/DDBJ databases">
        <title>A chromosome-level genome assembly of Lolium multiflorum.</title>
        <authorList>
            <person name="Chen Y."/>
            <person name="Copetti D."/>
            <person name="Kolliker R."/>
            <person name="Studer B."/>
        </authorList>
    </citation>
    <scope>NUCLEOTIDE SEQUENCE</scope>
    <source>
        <strain evidence="4">02402/16</strain>
        <tissue evidence="4">Leaf</tissue>
    </source>
</reference>
<dbReference type="Pfam" id="PF03732">
    <property type="entry name" value="Retrotrans_gag"/>
    <property type="match status" value="1"/>
</dbReference>
<dbReference type="InterPro" id="IPR041577">
    <property type="entry name" value="RT_RNaseH_2"/>
</dbReference>
<dbReference type="InterPro" id="IPR043502">
    <property type="entry name" value="DNA/RNA_pol_sf"/>
</dbReference>
<dbReference type="EMBL" id="JAUUTY010000002">
    <property type="protein sequence ID" value="KAK1685582.1"/>
    <property type="molecule type" value="Genomic_DNA"/>
</dbReference>
<organism evidence="4 5">
    <name type="scientific">Lolium multiflorum</name>
    <name type="common">Italian ryegrass</name>
    <name type="synonym">Lolium perenne subsp. multiflorum</name>
    <dbReference type="NCBI Taxonomy" id="4521"/>
    <lineage>
        <taxon>Eukaryota</taxon>
        <taxon>Viridiplantae</taxon>
        <taxon>Streptophyta</taxon>
        <taxon>Embryophyta</taxon>
        <taxon>Tracheophyta</taxon>
        <taxon>Spermatophyta</taxon>
        <taxon>Magnoliopsida</taxon>
        <taxon>Liliopsida</taxon>
        <taxon>Poales</taxon>
        <taxon>Poaceae</taxon>
        <taxon>BOP clade</taxon>
        <taxon>Pooideae</taxon>
        <taxon>Poodae</taxon>
        <taxon>Poeae</taxon>
        <taxon>Poeae Chloroplast Group 2 (Poeae type)</taxon>
        <taxon>Loliodinae</taxon>
        <taxon>Loliinae</taxon>
        <taxon>Lolium</taxon>
    </lineage>
</organism>
<feature type="compositionally biased region" description="Gly residues" evidence="2">
    <location>
        <begin position="670"/>
        <end position="680"/>
    </location>
</feature>
<dbReference type="PANTHER" id="PTHR48475">
    <property type="entry name" value="RIBONUCLEASE H"/>
    <property type="match status" value="1"/>
</dbReference>
<dbReference type="Gene3D" id="3.30.420.10">
    <property type="entry name" value="Ribonuclease H-like superfamily/Ribonuclease H"/>
    <property type="match status" value="2"/>
</dbReference>
<dbReference type="Pfam" id="PF17919">
    <property type="entry name" value="RT_RNaseH_2"/>
    <property type="match status" value="1"/>
</dbReference>
<dbReference type="InterPro" id="IPR001584">
    <property type="entry name" value="Integrase_cat-core"/>
</dbReference>
<proteinExistence type="predicted"/>
<dbReference type="CDD" id="cd00303">
    <property type="entry name" value="retropepsin_like"/>
    <property type="match status" value="1"/>
</dbReference>
<evidence type="ECO:0000259" key="3">
    <source>
        <dbReference type="PROSITE" id="PS50994"/>
    </source>
</evidence>
<dbReference type="SUPFAM" id="SSF53098">
    <property type="entry name" value="Ribonuclease H-like"/>
    <property type="match status" value="2"/>
</dbReference>
<dbReference type="Pfam" id="PF00078">
    <property type="entry name" value="RVT_1"/>
    <property type="match status" value="1"/>
</dbReference>
<evidence type="ECO:0000313" key="5">
    <source>
        <dbReference type="Proteomes" id="UP001231189"/>
    </source>
</evidence>
<evidence type="ECO:0000313" key="4">
    <source>
        <dbReference type="EMBL" id="KAK1685582.1"/>
    </source>
</evidence>
<dbReference type="GO" id="GO:0004523">
    <property type="term" value="F:RNA-DNA hybrid ribonuclease activity"/>
    <property type="evidence" value="ECO:0007669"/>
    <property type="project" value="InterPro"/>
</dbReference>
<accession>A0AAD8TPU3</accession>
<dbReference type="Gene3D" id="2.40.70.10">
    <property type="entry name" value="Acid Proteases"/>
    <property type="match status" value="1"/>
</dbReference>
<dbReference type="PANTHER" id="PTHR48475:SF2">
    <property type="entry name" value="RIBONUCLEASE H"/>
    <property type="match status" value="1"/>
</dbReference>
<dbReference type="Pfam" id="PF00665">
    <property type="entry name" value="rve"/>
    <property type="match status" value="1"/>
</dbReference>
<feature type="compositionally biased region" description="Acidic residues" evidence="2">
    <location>
        <begin position="1040"/>
        <end position="1052"/>
    </location>
</feature>
<feature type="compositionally biased region" description="Polar residues" evidence="2">
    <location>
        <begin position="450"/>
        <end position="459"/>
    </location>
</feature>
<sequence>MAPTSPPREDPSSEVPSIRQRQLAPTVGPVASGGRNREGSAMGSYDDTIAVGRVLYAGNLPIVPPDECWIPARTNPVKLSIVPIGGIHIFIGETVDSDGNPLELPKEDSALDLEISKPTQSAPEQETKVEDQCRSAWVSQVLEKQRCHFVHFLAHTAGTAPQEDGAGPEQVEAPENGADPDQAQPVGESEAPVEESILGNLSPISGDTPSMESDDFVRKLGEYGFGDQPEVDSAQPKQVLATVAALGQTGSGDQVSQSDPQPSQQGSPMSRVRPQRDSSSEEILSAEEVAARAVLNTPITPGDAADLEALETARKEMLATAKRLADTEAALRIGRADHAAWTENFERQDREITATLEQVKSMRAEWEVKMIYAQAEADRIVREAIPPRRIPFNTPADHQPLETPKDNMQKAAELLKKKDEEVDINYLRTLVASAMQQQSKADTSRRLESNPDNCVSTAQKDARADRHPDDESHTGSSERRRRAREHPNPIPVPSKTPPADPRKGKDAMYSGRDKYRNPSPPPNGYPRPPRRRSPAGNTRPPGHGGIIIRDNVLPRNRNRERSPEPRRNQNNVHEPEPRRSRNEDRGPEPRRNRDPEPRRSRDPEPRRSRDPEPRRSRDPEPRRNDQGSQRQGEGSHRSRSQHQEGRGDSDGGSKKSDRPPRRSPSPPPSGGGGGGGGGNGRRSRSRSKSPRHGSRDARDRLNEYRTDYIGPKCFGRMIREEPKPRMNLKLPGNLKHYDGTERPDTWIEDYYNAVTFAGGTPNIACRMLQLYLVGPARIWLSDLEKNSIFCWFDLKNAFEKHFRGTYKRPATTSDLQACIQKKGETSRNFLTRWLACRNECENVDNRTAMHAFIGGLQRGGLLRHKLTCLVNANKLTLDDMITIASDHTAADDDAGGDLAATAIPLHQQKKNRDNGSSSSHKRKNPDDQKSGGSEMVAMAFQRGGPGGGRGRGRGGGAGRGQQHTSEVTAGGSRAPQTYEEYRDMPCLAHLDPVTGKSTHTNRNCKWVNDLKNDPEAGYKRARKHRPRGKGGKGKNKDKEEDSSEAMDEDDNSPDPKAGSAGKSNPFDKKSVGAYHTFLGTPTVRASKSATRILNAIVPAVPQYVRWSEIPCTFDRKDHPAIVPKECYALVVSPRIDGYDFSKCLMDGGASLNIMYLETLERMNLTKEQLKHSTTEFHGVVPGKKANSLGSITLPVAFGDVHNFREEKITFEVVPFKSSYHVIFGRPTYHKFHARACYIYNKLKIPGPKGMITVSGDYKKAHECELGEAAFAESVISGEELKGYRAAVDPTEMQTTKKQISEQKTSFKPAIETKKHDLIPGATYQRTMQRCLKDQIGRNVHAYVDDIAVMTRKGSDLISDLTETFDNLRRYKMMLNPLKCIFGVPAGKLLGFIVSHRGIEVNPEKIKAILCIKRPTCLKDVQRLTGCVAAISRFVSRLGEKALPLYKLLKKTDKFVWDDAADAALRGLKEILTSPPILAAPAESEPMLLYLAATNKVISLVIVVERKEEGHEYDVQRPVYYISEVLTESKQRYPHFQKLAYGVFLGSRKLRHYFQEHPVTVVSKAPLSTILNNADATGRTAKWGIELSAFDIAYKPRTAVKSQVLADFVADWTEAPDASLEPEPETWVMHFDGSKQHQGSGAGVTLKSPTGEELQYVLQIHFEATNNMAEYEALLHGLRIAKEIGIKHIICCGDSDLVAQQVAGTWNARNSIMAAYRDEVDELAKCFLGYEVKYVRRDDNTAADMLSKLGSGRKQIPPGIFLEHLRIPSVKGANPENPEVAVSPAREVMAIIPAWTQPFLDYLIDQKLPEDEVLARQIVRRARTYTIVDGQLYKRSAAGVFLKCVSNQDGIEILREIHAGDCGHHAAPRSLVAKAFRLGFYWLTAKEDADKIVKTCRGCQYYATQPNAPAQELKTIPITWPFAVWGLDMVGKLKRSSPGGFEYLLVAVDKFSKWIEAKPVRKADGATALKFVCSLVMRFGIPHSIITDNGTNFAQGELRDYCDTMGIRLDLASVAHPQSNGQVERANGLILSGIKPRLEEPLRRAAGAWADELEAVLWSLRTTPNRSTGFTPFFLVYGSEAVLPSDIIHDSPRVSAYNEETADEARQLSVDLIEEARNLADQRSAIYQQKLRRYQSSSSETFLYGRRPGPPPSTGERP</sequence>
<dbReference type="GO" id="GO:0003676">
    <property type="term" value="F:nucleic acid binding"/>
    <property type="evidence" value="ECO:0007669"/>
    <property type="project" value="InterPro"/>
</dbReference>
<feature type="compositionally biased region" description="Basic and acidic residues" evidence="2">
    <location>
        <begin position="1008"/>
        <end position="1018"/>
    </location>
</feature>
<feature type="region of interest" description="Disordered" evidence="2">
    <location>
        <begin position="437"/>
        <end position="704"/>
    </location>
</feature>
<feature type="region of interest" description="Disordered" evidence="2">
    <location>
        <begin position="108"/>
        <end position="129"/>
    </location>
</feature>
<feature type="compositionally biased region" description="Basic and acidic residues" evidence="2">
    <location>
        <begin position="460"/>
        <end position="478"/>
    </location>
</feature>
<feature type="compositionally biased region" description="Basic residues" evidence="2">
    <location>
        <begin position="681"/>
        <end position="692"/>
    </location>
</feature>
<keyword evidence="1" id="KW-0233">DNA recombination</keyword>
<feature type="region of interest" description="Disordered" evidence="2">
    <location>
        <begin position="1"/>
        <end position="42"/>
    </location>
</feature>
<feature type="domain" description="Integrase catalytic" evidence="3">
    <location>
        <begin position="1912"/>
        <end position="2079"/>
    </location>
</feature>
<protein>
    <recommendedName>
        <fullName evidence="3">Integrase catalytic domain-containing protein</fullName>
    </recommendedName>
</protein>
<feature type="compositionally biased region" description="Basic and acidic residues" evidence="2">
    <location>
        <begin position="500"/>
        <end position="516"/>
    </location>
</feature>